<accession>A0ABR1M4G8</accession>
<dbReference type="InterPro" id="IPR047546">
    <property type="entry name" value="Rcat_RBR_RNF216"/>
</dbReference>
<dbReference type="CDD" id="cd20353">
    <property type="entry name" value="Rcat_RBR_RNF216"/>
    <property type="match status" value="1"/>
</dbReference>
<dbReference type="InterPro" id="IPR044066">
    <property type="entry name" value="TRIAD_supradom"/>
</dbReference>
<evidence type="ECO:0000256" key="7">
    <source>
        <dbReference type="ARBA" id="ARBA00022833"/>
    </source>
</evidence>
<evidence type="ECO:0000259" key="9">
    <source>
        <dbReference type="PROSITE" id="PS51873"/>
    </source>
</evidence>
<dbReference type="Gene3D" id="1.20.120.1750">
    <property type="match status" value="1"/>
</dbReference>
<dbReference type="PROSITE" id="PS51873">
    <property type="entry name" value="TRIAD"/>
    <property type="match status" value="1"/>
</dbReference>
<name>A0ABR1M4G8_9PEZI</name>
<keyword evidence="7" id="KW-0862">Zinc</keyword>
<gene>
    <name evidence="10" type="ORF">IWX46DRAFT_604756</name>
</gene>
<keyword evidence="6" id="KW-0833">Ubl conjugation pathway</keyword>
<protein>
    <recommendedName>
        <fullName evidence="9">RING-type domain-containing protein</fullName>
    </recommendedName>
</protein>
<reference evidence="10 11" key="1">
    <citation type="submission" date="2024-04" db="EMBL/GenBank/DDBJ databases">
        <title>Phyllosticta paracitricarpa is synonymous to the EU quarantine fungus P. citricarpa based on phylogenomic analyses.</title>
        <authorList>
            <consortium name="Lawrence Berkeley National Laboratory"/>
            <person name="Van Ingen-Buijs V.A."/>
            <person name="Van Westerhoven A.C."/>
            <person name="Haridas S."/>
            <person name="Skiadas P."/>
            <person name="Martin F."/>
            <person name="Groenewald J.Z."/>
            <person name="Crous P.W."/>
            <person name="Seidl M.F."/>
        </authorList>
    </citation>
    <scope>NUCLEOTIDE SEQUENCE [LARGE SCALE GENOMIC DNA]</scope>
    <source>
        <strain evidence="10 11">CBS 122670</strain>
    </source>
</reference>
<evidence type="ECO:0000313" key="10">
    <source>
        <dbReference type="EMBL" id="KAK7541737.1"/>
    </source>
</evidence>
<evidence type="ECO:0000256" key="1">
    <source>
        <dbReference type="ARBA" id="ARBA00004906"/>
    </source>
</evidence>
<organism evidence="10 11">
    <name type="scientific">Phyllosticta citricarpa</name>
    <dbReference type="NCBI Taxonomy" id="55181"/>
    <lineage>
        <taxon>Eukaryota</taxon>
        <taxon>Fungi</taxon>
        <taxon>Dikarya</taxon>
        <taxon>Ascomycota</taxon>
        <taxon>Pezizomycotina</taxon>
        <taxon>Dothideomycetes</taxon>
        <taxon>Dothideomycetes incertae sedis</taxon>
        <taxon>Botryosphaeriales</taxon>
        <taxon>Phyllostictaceae</taxon>
        <taxon>Phyllosticta</taxon>
    </lineage>
</organism>
<evidence type="ECO:0000313" key="11">
    <source>
        <dbReference type="Proteomes" id="UP001365128"/>
    </source>
</evidence>
<keyword evidence="11" id="KW-1185">Reference proteome</keyword>
<evidence type="ECO:0000256" key="4">
    <source>
        <dbReference type="ARBA" id="ARBA00022737"/>
    </source>
</evidence>
<evidence type="ECO:0000256" key="5">
    <source>
        <dbReference type="ARBA" id="ARBA00022771"/>
    </source>
</evidence>
<evidence type="ECO:0000256" key="3">
    <source>
        <dbReference type="ARBA" id="ARBA00022723"/>
    </source>
</evidence>
<dbReference type="InterPro" id="IPR058758">
    <property type="entry name" value="UBA_RNF216"/>
</dbReference>
<sequence length="667" mass="75002">MLAGIPSPFKHGLLSSRSATFVDSTRRSASSSSSIIPWLAADSPPTFDPDAVDEDEEDADLKELNSQLDILTTVFPHVQPEVFREMLVSFSEDSRLHVITEALLKKQDKWVRGRRRAPPVVVGPNKDESEACARLPTTEKFRSEIYKTAAKEALYAEFKGLSHSTIKAVLAESNYSYSRARPALLAVSSKSWRFSVTNFFTRRKVPSEDDHPLIEWQKQDPNGGRPLAPRLIATNCSELNKELYHTLVVPIMAKQTKEQLQKDRVIANAINDEEAESAGEMYDCECCFTPSSFEQMTVCGSSSHWICFRCVRFAVNEALYGQGWARSINMERHTLNCLAPVADGSCEGFISQESVQRALLEEPDGQTTLSKLQQRAANDVLLKSQLLLTHCPFCHYAEVDDISLTLRHPAPRWLSKNLVRVTGGCVAAVVFFLSPFLSPIVFLAVAAIGTLQLIFNFNNKSLLNPLHESKARVLRRRMGRRFRCQNPDCGRDSCVSCAAEWRDPHTCHAKALVSLRQYVENAISNAIKRTCPRCHVSFVKDSGCNKLVCPCGFTMCYVCRASIKADEGYNHFCTHFRERVGQRCLECDKCDLYQVDDVDAIAQRVAVRAEGEWRQMNQLCGKEGVVIRKDVLKRVMQGRGKSEEFVRVVGKRPWEVMLDKAVNAVYV</sequence>
<keyword evidence="4" id="KW-0677">Repeat</keyword>
<evidence type="ECO:0000256" key="6">
    <source>
        <dbReference type="ARBA" id="ARBA00022786"/>
    </source>
</evidence>
<evidence type="ECO:0000256" key="8">
    <source>
        <dbReference type="SAM" id="MobiDB-lite"/>
    </source>
</evidence>
<dbReference type="SUPFAM" id="SSF57850">
    <property type="entry name" value="RING/U-box"/>
    <property type="match status" value="1"/>
</dbReference>
<keyword evidence="5" id="KW-0863">Zinc-finger</keyword>
<feature type="domain" description="RING-type" evidence="9">
    <location>
        <begin position="280"/>
        <end position="588"/>
    </location>
</feature>
<dbReference type="Proteomes" id="UP001365128">
    <property type="component" value="Unassembled WGS sequence"/>
</dbReference>
<dbReference type="EMBL" id="JBBPDW010000023">
    <property type="protein sequence ID" value="KAK7541737.1"/>
    <property type="molecule type" value="Genomic_DNA"/>
</dbReference>
<evidence type="ECO:0000256" key="2">
    <source>
        <dbReference type="ARBA" id="ARBA00022679"/>
    </source>
</evidence>
<dbReference type="Pfam" id="PF26112">
    <property type="entry name" value="UBA_RNF216"/>
    <property type="match status" value="1"/>
</dbReference>
<dbReference type="Pfam" id="PF26191">
    <property type="entry name" value="RING-HC_RBR_RNF216"/>
    <property type="match status" value="1"/>
</dbReference>
<feature type="region of interest" description="Disordered" evidence="8">
    <location>
        <begin position="25"/>
        <end position="53"/>
    </location>
</feature>
<comment type="caution">
    <text evidence="10">The sequence shown here is derived from an EMBL/GenBank/DDBJ whole genome shotgun (WGS) entry which is preliminary data.</text>
</comment>
<dbReference type="InterPro" id="IPR051628">
    <property type="entry name" value="LUBAC_E3_Ligases"/>
</dbReference>
<comment type="pathway">
    <text evidence="1">Protein modification; protein ubiquitination.</text>
</comment>
<dbReference type="PANTHER" id="PTHR22770">
    <property type="entry name" value="UBIQUITIN CONJUGATING ENZYME 7 INTERACTING PROTEIN-RELATED"/>
    <property type="match status" value="1"/>
</dbReference>
<proteinExistence type="predicted"/>
<dbReference type="PANTHER" id="PTHR22770:SF42">
    <property type="entry name" value="FINGER PROTEIN (ZIN), PUTATIVE (AFU_ORTHOLOGUE AFUA_4G03910)-RELATED"/>
    <property type="match status" value="1"/>
</dbReference>
<dbReference type="Pfam" id="PF26200">
    <property type="entry name" value="Rcat_RNF216"/>
    <property type="match status" value="1"/>
</dbReference>
<keyword evidence="3" id="KW-0479">Metal-binding</keyword>
<keyword evidence="2" id="KW-0808">Transferase</keyword>
<dbReference type="InterPro" id="IPR047544">
    <property type="entry name" value="RING-HC_RBR_RNF216"/>
</dbReference>